<organism evidence="1 2">
    <name type="scientific">Alteromonas aquimaris</name>
    <dbReference type="NCBI Taxonomy" id="2998417"/>
    <lineage>
        <taxon>Bacteria</taxon>
        <taxon>Pseudomonadati</taxon>
        <taxon>Pseudomonadota</taxon>
        <taxon>Gammaproteobacteria</taxon>
        <taxon>Alteromonadales</taxon>
        <taxon>Alteromonadaceae</taxon>
        <taxon>Alteromonas/Salinimonas group</taxon>
        <taxon>Alteromonas</taxon>
    </lineage>
</organism>
<keyword evidence="2" id="KW-1185">Reference proteome</keyword>
<dbReference type="Proteomes" id="UP001142810">
    <property type="component" value="Unassembled WGS sequence"/>
</dbReference>
<proteinExistence type="predicted"/>
<evidence type="ECO:0000313" key="2">
    <source>
        <dbReference type="Proteomes" id="UP001142810"/>
    </source>
</evidence>
<sequence>MVMNNFEHELQRQLDTLPKEKQPQRDLWKGIELSLEAENPAESRSGLHAKHIALAASFALVAMVSWFTFKPIEPQTHDSLTGQSLVTALSNQHQQQMNALLVKFEGQPAVTENWQQQLQELDSAANAIKAALEEDPDNTALLKMLQNVYQQQMMLVERVHAPKWQQI</sequence>
<protein>
    <recommendedName>
        <fullName evidence="3">Anti-sigma factor</fullName>
    </recommendedName>
</protein>
<evidence type="ECO:0008006" key="3">
    <source>
        <dbReference type="Google" id="ProtNLM"/>
    </source>
</evidence>
<dbReference type="RefSeq" id="WP_265617901.1">
    <property type="nucleotide sequence ID" value="NZ_JAPFRD010000011.1"/>
</dbReference>
<evidence type="ECO:0000313" key="1">
    <source>
        <dbReference type="EMBL" id="MCW8109154.1"/>
    </source>
</evidence>
<reference evidence="1" key="1">
    <citation type="submission" date="2022-11" db="EMBL/GenBank/DDBJ databases">
        <title>Alteromonas sp. nov., isolated from sea water of the Qingdao.</title>
        <authorList>
            <person name="Wang Q."/>
        </authorList>
    </citation>
    <scope>NUCLEOTIDE SEQUENCE</scope>
    <source>
        <strain evidence="1">ASW11-7</strain>
    </source>
</reference>
<comment type="caution">
    <text evidence="1">The sequence shown here is derived from an EMBL/GenBank/DDBJ whole genome shotgun (WGS) entry which is preliminary data.</text>
</comment>
<accession>A0ABT3P8S5</accession>
<name>A0ABT3P8S5_9ALTE</name>
<dbReference type="EMBL" id="JAPFRD010000011">
    <property type="protein sequence ID" value="MCW8109154.1"/>
    <property type="molecule type" value="Genomic_DNA"/>
</dbReference>
<gene>
    <name evidence="1" type="ORF">OPS25_11660</name>
</gene>